<dbReference type="GO" id="GO:0050661">
    <property type="term" value="F:NADP binding"/>
    <property type="evidence" value="ECO:0007669"/>
    <property type="project" value="InterPro"/>
</dbReference>
<evidence type="ECO:0000256" key="2">
    <source>
        <dbReference type="ARBA" id="ARBA00004721"/>
    </source>
</evidence>
<dbReference type="InterPro" id="IPR020946">
    <property type="entry name" value="Flavin_mOase-like"/>
</dbReference>
<dbReference type="GO" id="GO:0050660">
    <property type="term" value="F:flavin adenine dinucleotide binding"/>
    <property type="evidence" value="ECO:0007669"/>
    <property type="project" value="InterPro"/>
</dbReference>
<feature type="region of interest" description="Disordered" evidence="8">
    <location>
        <begin position="292"/>
        <end position="311"/>
    </location>
</feature>
<dbReference type="SUPFAM" id="SSF51905">
    <property type="entry name" value="FAD/NAD(P)-binding domain"/>
    <property type="match status" value="3"/>
</dbReference>
<keyword evidence="4" id="KW-0285">Flavoprotein</keyword>
<organism evidence="9 10">
    <name type="scientific">Fonsecaea monophora</name>
    <dbReference type="NCBI Taxonomy" id="254056"/>
    <lineage>
        <taxon>Eukaryota</taxon>
        <taxon>Fungi</taxon>
        <taxon>Dikarya</taxon>
        <taxon>Ascomycota</taxon>
        <taxon>Pezizomycotina</taxon>
        <taxon>Eurotiomycetes</taxon>
        <taxon>Chaetothyriomycetidae</taxon>
        <taxon>Chaetothyriales</taxon>
        <taxon>Herpotrichiellaceae</taxon>
        <taxon>Fonsecaea</taxon>
    </lineage>
</organism>
<dbReference type="GO" id="GO:0004499">
    <property type="term" value="F:N,N-dimethylaniline monooxygenase activity"/>
    <property type="evidence" value="ECO:0007669"/>
    <property type="project" value="InterPro"/>
</dbReference>
<evidence type="ECO:0000256" key="6">
    <source>
        <dbReference type="ARBA" id="ARBA00022857"/>
    </source>
</evidence>
<evidence type="ECO:0000313" key="9">
    <source>
        <dbReference type="EMBL" id="OAG42775.1"/>
    </source>
</evidence>
<comment type="caution">
    <text evidence="9">The sequence shown here is derived from an EMBL/GenBank/DDBJ whole genome shotgun (WGS) entry which is preliminary data.</text>
</comment>
<protein>
    <submittedName>
        <fullName evidence="9">Uncharacterized protein</fullName>
    </submittedName>
</protein>
<dbReference type="Proteomes" id="UP000077002">
    <property type="component" value="Unassembled WGS sequence"/>
</dbReference>
<evidence type="ECO:0000256" key="3">
    <source>
        <dbReference type="ARBA" id="ARBA00010139"/>
    </source>
</evidence>
<dbReference type="Gene3D" id="3.50.50.60">
    <property type="entry name" value="FAD/NAD(P)-binding domain"/>
    <property type="match status" value="3"/>
</dbReference>
<evidence type="ECO:0000313" key="10">
    <source>
        <dbReference type="Proteomes" id="UP000077002"/>
    </source>
</evidence>
<dbReference type="Pfam" id="PF00743">
    <property type="entry name" value="FMO-like"/>
    <property type="match status" value="1"/>
</dbReference>
<comment type="similarity">
    <text evidence="3">Belongs to the FAD-binding monooxygenase family.</text>
</comment>
<dbReference type="InterPro" id="IPR036188">
    <property type="entry name" value="FAD/NAD-bd_sf"/>
</dbReference>
<keyword evidence="6" id="KW-0521">NADP</keyword>
<keyword evidence="7" id="KW-0560">Oxidoreductase</keyword>
<gene>
    <name evidence="9" type="ORF">AYO21_03058</name>
</gene>
<evidence type="ECO:0000256" key="5">
    <source>
        <dbReference type="ARBA" id="ARBA00022827"/>
    </source>
</evidence>
<dbReference type="PANTHER" id="PTHR43098">
    <property type="entry name" value="L-ORNITHINE N(5)-MONOOXYGENASE-RELATED"/>
    <property type="match status" value="1"/>
</dbReference>
<evidence type="ECO:0000256" key="8">
    <source>
        <dbReference type="SAM" id="MobiDB-lite"/>
    </source>
</evidence>
<reference evidence="9 10" key="1">
    <citation type="submission" date="2016-03" db="EMBL/GenBank/DDBJ databases">
        <title>Draft genome sequence of the Fonsecaea monophora CBS 269.37.</title>
        <authorList>
            <person name="Bombassaro A."/>
            <person name="Vinicius W.A."/>
            <person name="De Hoog S."/>
            <person name="Sun J."/>
            <person name="Souza E.M."/>
            <person name="Raittz R.T."/>
            <person name="Costa F."/>
            <person name="Leao A.C."/>
            <person name="Tadra-Sfeir M.Z."/>
            <person name="Baura V."/>
            <person name="Balsanelli E."/>
            <person name="Pedrosa F.O."/>
            <person name="Moreno L.F."/>
            <person name="Steffens M.B."/>
            <person name="Xi L."/>
            <person name="Bocca A.L."/>
            <person name="Felipe M.S."/>
            <person name="Teixeira M."/>
            <person name="Telles Filho F.Q."/>
            <person name="Azevedo C.M."/>
            <person name="Gomes R."/>
            <person name="Vicente V.A."/>
        </authorList>
    </citation>
    <scope>NUCLEOTIDE SEQUENCE [LARGE SCALE GENOMIC DNA]</scope>
    <source>
        <strain evidence="9 10">CBS 269.37</strain>
    </source>
</reference>
<dbReference type="OrthoDB" id="66881at2759"/>
<keyword evidence="10" id="KW-1185">Reference proteome</keyword>
<sequence>MSLTEEERNAIKAKYAEERQKRVRADGRSQFLRVFDSDKFKKFGADPWVRSDPHELKLTPPLHDGQHSKFVILGTGFAGILYGKNLLEAGVPLEDIILIDRAAGFGGTWYWNRYPGLMCDVESYVYLPELETTGYVPKHKYSYGTEIRQYANLLASRYSLGSRASFETEVEAATWDEVGKEWIFKVVTKDDKGNPAPITIRGDYFLLAPGLLVRPKLPAIPGIEDYTGHIFHTCRWDYEYTGGNSADWQMTNLKDKKVAIIGTGASAIQAVPELGKWANQLYVVQRTPAGVDIRGQHPTNPETVEKEMKSPNWQTERIRNFLYNMSDPLEEDPPDLVKDQWTAFHSSAALCGGPRAKDLTKDKLEEFVRYYEDMDMKRTKRIRERVDEVVKDPETANSLKAWYASWCKRPCFHDDYLPTFNRPNVRLVDTHGAGVTRLTKKGFVVGEEEFEVDLIIFSTGFEFEASNSPASQAAIPITGRNGLSLDEKWNRGVATLHGVMSRDFPNLFWLGLVQTMSSQNYMVNLSTLSKHAVQIITDARKKAKAVGEAKVVVEPTDAAEEAWTDRVSKGALAGVLAAGCTPSYYNQEGELQQIVSGEEQAKMARKAMWMAGPLDFLDFLDSWHQKGDLGELEIAAY</sequence>
<comment type="cofactor">
    <cofactor evidence="1">
        <name>FAD</name>
        <dbReference type="ChEBI" id="CHEBI:57692"/>
    </cofactor>
</comment>
<evidence type="ECO:0000256" key="4">
    <source>
        <dbReference type="ARBA" id="ARBA00022630"/>
    </source>
</evidence>
<dbReference type="InterPro" id="IPR050775">
    <property type="entry name" value="FAD-binding_Monooxygenases"/>
</dbReference>
<evidence type="ECO:0000256" key="1">
    <source>
        <dbReference type="ARBA" id="ARBA00001974"/>
    </source>
</evidence>
<comment type="pathway">
    <text evidence="2">Secondary metabolite biosynthesis; terpenoid biosynthesis.</text>
</comment>
<keyword evidence="5" id="KW-0274">FAD</keyword>
<dbReference type="RefSeq" id="XP_022514727.1">
    <property type="nucleotide sequence ID" value="XM_022653033.1"/>
</dbReference>
<name>A0A177FEU6_9EURO</name>
<dbReference type="PANTHER" id="PTHR43098:SF2">
    <property type="entry name" value="FAD-BINDING MONOOXYGENASE AUSB-RELATED"/>
    <property type="match status" value="1"/>
</dbReference>
<proteinExistence type="inferred from homology"/>
<accession>A0A177FEU6</accession>
<evidence type="ECO:0000256" key="7">
    <source>
        <dbReference type="ARBA" id="ARBA00023002"/>
    </source>
</evidence>
<dbReference type="AlphaFoldDB" id="A0A177FEU6"/>
<dbReference type="GeneID" id="34598230"/>
<dbReference type="EMBL" id="LVKK01000014">
    <property type="protein sequence ID" value="OAG42775.1"/>
    <property type="molecule type" value="Genomic_DNA"/>
</dbReference>